<dbReference type="Pfam" id="PF00646">
    <property type="entry name" value="F-box"/>
    <property type="match status" value="1"/>
</dbReference>
<dbReference type="InterPro" id="IPR036047">
    <property type="entry name" value="F-box-like_dom_sf"/>
</dbReference>
<dbReference type="InterPro" id="IPR001810">
    <property type="entry name" value="F-box_dom"/>
</dbReference>
<dbReference type="Gene3D" id="1.20.1280.50">
    <property type="match status" value="1"/>
</dbReference>
<name>A0A0C3BUP6_HEBCY</name>
<dbReference type="Proteomes" id="UP000053424">
    <property type="component" value="Unassembled WGS sequence"/>
</dbReference>
<proteinExistence type="predicted"/>
<evidence type="ECO:0000256" key="1">
    <source>
        <dbReference type="SAM" id="MobiDB-lite"/>
    </source>
</evidence>
<gene>
    <name evidence="3" type="ORF">M413DRAFT_32257</name>
</gene>
<dbReference type="OrthoDB" id="2322499at2759"/>
<dbReference type="CDD" id="cd09917">
    <property type="entry name" value="F-box_SF"/>
    <property type="match status" value="1"/>
</dbReference>
<dbReference type="PROSITE" id="PS50181">
    <property type="entry name" value="FBOX"/>
    <property type="match status" value="1"/>
</dbReference>
<feature type="domain" description="F-box" evidence="2">
    <location>
        <begin position="81"/>
        <end position="130"/>
    </location>
</feature>
<reference evidence="4" key="2">
    <citation type="submission" date="2015-01" db="EMBL/GenBank/DDBJ databases">
        <title>Evolutionary Origins and Diversification of the Mycorrhizal Mutualists.</title>
        <authorList>
            <consortium name="DOE Joint Genome Institute"/>
            <consortium name="Mycorrhizal Genomics Consortium"/>
            <person name="Kohler A."/>
            <person name="Kuo A."/>
            <person name="Nagy L.G."/>
            <person name="Floudas D."/>
            <person name="Copeland A."/>
            <person name="Barry K.W."/>
            <person name="Cichocki N."/>
            <person name="Veneault-Fourrey C."/>
            <person name="LaButti K."/>
            <person name="Lindquist E.A."/>
            <person name="Lipzen A."/>
            <person name="Lundell T."/>
            <person name="Morin E."/>
            <person name="Murat C."/>
            <person name="Riley R."/>
            <person name="Ohm R."/>
            <person name="Sun H."/>
            <person name="Tunlid A."/>
            <person name="Henrissat B."/>
            <person name="Grigoriev I.V."/>
            <person name="Hibbett D.S."/>
            <person name="Martin F."/>
        </authorList>
    </citation>
    <scope>NUCLEOTIDE SEQUENCE [LARGE SCALE GENOMIC DNA]</scope>
    <source>
        <strain evidence="4">h7</strain>
    </source>
</reference>
<protein>
    <recommendedName>
        <fullName evidence="2">F-box domain-containing protein</fullName>
    </recommendedName>
</protein>
<dbReference type="SUPFAM" id="SSF81383">
    <property type="entry name" value="F-box domain"/>
    <property type="match status" value="1"/>
</dbReference>
<dbReference type="HOGENOM" id="CLU_010790_5_0_1"/>
<dbReference type="EMBL" id="KN831814">
    <property type="protein sequence ID" value="KIM35794.1"/>
    <property type="molecule type" value="Genomic_DNA"/>
</dbReference>
<reference evidence="3 4" key="1">
    <citation type="submission" date="2014-04" db="EMBL/GenBank/DDBJ databases">
        <authorList>
            <consortium name="DOE Joint Genome Institute"/>
            <person name="Kuo A."/>
            <person name="Gay G."/>
            <person name="Dore J."/>
            <person name="Kohler A."/>
            <person name="Nagy L.G."/>
            <person name="Floudas D."/>
            <person name="Copeland A."/>
            <person name="Barry K.W."/>
            <person name="Cichocki N."/>
            <person name="Veneault-Fourrey C."/>
            <person name="LaButti K."/>
            <person name="Lindquist E.A."/>
            <person name="Lipzen A."/>
            <person name="Lundell T."/>
            <person name="Morin E."/>
            <person name="Murat C."/>
            <person name="Sun H."/>
            <person name="Tunlid A."/>
            <person name="Henrissat B."/>
            <person name="Grigoriev I.V."/>
            <person name="Hibbett D.S."/>
            <person name="Martin F."/>
            <person name="Nordberg H.P."/>
            <person name="Cantor M.N."/>
            <person name="Hua S.X."/>
        </authorList>
    </citation>
    <scope>NUCLEOTIDE SEQUENCE [LARGE SCALE GENOMIC DNA]</scope>
    <source>
        <strain evidence="4">h7</strain>
    </source>
</reference>
<feature type="compositionally biased region" description="Basic residues" evidence="1">
    <location>
        <begin position="50"/>
        <end position="63"/>
    </location>
</feature>
<keyword evidence="4" id="KW-1185">Reference proteome</keyword>
<sequence length="677" mass="78020">MPVTTRKKAPLNAADHIGDALRLVAPADNFHDETQAFNQASDDDSDYGSRKKRGKRPPAKRARKSSDTAAVSVKGSSKKSSRRILSMPLDILLQIFSHLTPKDIIHLSRTNRAFRDALMSRNANWVWKAARERFGVPDCPPIINEPQWAVLLFGRTCLSCGRNNVQTPDLALLRRVCVHCKKRNLLAESGFGKVLPDGISEILELIPFTDVDWTNGKPRSTRFFWIPEIWAMARKLDLLLQGPKGQQDLVDFKRQRTEMVASSRKSKREREKWWDDFCYQNEQTTIEERFKSITARFVKLGYDSSDVEHLRLTSECQKPALLTYRSWKKIRPILEPTVLKSKLVRVHSERLSIVYTWYKEYRRTFMSVHWKYLPRTLDICAMQPFAKVINSPVDVVVTAEHFREAFSQIPELIKNSYDSLKTSLRCLIQIPITRDMNGAKIDTFKLAKATFTCQEPLCIAPELFGWDDIQQHHCKSDFIPNDPNPHYWEEIDVNDPPKAPTPPKLDFCPIKREITASVIQACGLDDRFTTAGVMDLWDLRFGCSSCPPQQKTVNGSTFWTRTGYKWRDSVSHCVNAAHSPASLFVLPLDIMEMVKASELTNPNRAWRKWTCAHCMVHIDALESREMVVCHLKSEHKVDYPHEPRDLFLFIRPSSCYKFKGFYPVDPPVYDYQMHGIN</sequence>
<evidence type="ECO:0000313" key="4">
    <source>
        <dbReference type="Proteomes" id="UP000053424"/>
    </source>
</evidence>
<feature type="region of interest" description="Disordered" evidence="1">
    <location>
        <begin position="32"/>
        <end position="77"/>
    </location>
</feature>
<evidence type="ECO:0000259" key="2">
    <source>
        <dbReference type="PROSITE" id="PS50181"/>
    </source>
</evidence>
<accession>A0A0C3BUP6</accession>
<evidence type="ECO:0000313" key="3">
    <source>
        <dbReference type="EMBL" id="KIM35794.1"/>
    </source>
</evidence>
<organism evidence="3 4">
    <name type="scientific">Hebeloma cylindrosporum</name>
    <dbReference type="NCBI Taxonomy" id="76867"/>
    <lineage>
        <taxon>Eukaryota</taxon>
        <taxon>Fungi</taxon>
        <taxon>Dikarya</taxon>
        <taxon>Basidiomycota</taxon>
        <taxon>Agaricomycotina</taxon>
        <taxon>Agaricomycetes</taxon>
        <taxon>Agaricomycetidae</taxon>
        <taxon>Agaricales</taxon>
        <taxon>Agaricineae</taxon>
        <taxon>Hymenogastraceae</taxon>
        <taxon>Hebeloma</taxon>
    </lineage>
</organism>
<dbReference type="SMART" id="SM00256">
    <property type="entry name" value="FBOX"/>
    <property type="match status" value="1"/>
</dbReference>
<dbReference type="AlphaFoldDB" id="A0A0C3BUP6"/>